<feature type="compositionally biased region" description="Acidic residues" evidence="1">
    <location>
        <begin position="32"/>
        <end position="42"/>
    </location>
</feature>
<evidence type="ECO:0000313" key="6">
    <source>
        <dbReference type="Proteomes" id="UP000190449"/>
    </source>
</evidence>
<dbReference type="Proteomes" id="UP000184275">
    <property type="component" value="Unassembled WGS sequence"/>
</dbReference>
<dbReference type="RefSeq" id="WP_073305339.1">
    <property type="nucleotide sequence ID" value="NZ_FRAW01000026.1"/>
</dbReference>
<evidence type="ECO:0000313" key="3">
    <source>
        <dbReference type="EMBL" id="SHK96026.1"/>
    </source>
</evidence>
<dbReference type="Proteomes" id="UP000190449">
    <property type="component" value="Unassembled WGS sequence"/>
</dbReference>
<evidence type="ECO:0000313" key="4">
    <source>
        <dbReference type="EMBL" id="SJZ67103.1"/>
    </source>
</evidence>
<feature type="compositionally biased region" description="Low complexity" evidence="1">
    <location>
        <begin position="90"/>
        <end position="103"/>
    </location>
</feature>
<dbReference type="EMBL" id="FUWU01000018">
    <property type="protein sequence ID" value="SJZ67103.1"/>
    <property type="molecule type" value="Genomic_DNA"/>
</dbReference>
<keyword evidence="5" id="KW-1185">Reference proteome</keyword>
<keyword evidence="2" id="KW-0732">Signal</keyword>
<feature type="chain" id="PRO_5044562707" description="Lipoprotein" evidence="2">
    <location>
        <begin position="24"/>
        <end position="103"/>
    </location>
</feature>
<organism evidence="3 5">
    <name type="scientific">Fibrobacter intestinalis</name>
    <dbReference type="NCBI Taxonomy" id="28122"/>
    <lineage>
        <taxon>Bacteria</taxon>
        <taxon>Pseudomonadati</taxon>
        <taxon>Fibrobacterota</taxon>
        <taxon>Fibrobacteria</taxon>
        <taxon>Fibrobacterales</taxon>
        <taxon>Fibrobacteraceae</taxon>
        <taxon>Fibrobacter</taxon>
    </lineage>
</organism>
<feature type="region of interest" description="Disordered" evidence="1">
    <location>
        <begin position="81"/>
        <end position="103"/>
    </location>
</feature>
<dbReference type="EMBL" id="FRAW01000026">
    <property type="protein sequence ID" value="SHK96026.1"/>
    <property type="molecule type" value="Genomic_DNA"/>
</dbReference>
<reference evidence="5" key="2">
    <citation type="submission" date="2016-11" db="EMBL/GenBank/DDBJ databases">
        <authorList>
            <person name="Varghese N."/>
            <person name="Submissions S."/>
        </authorList>
    </citation>
    <scope>NUCLEOTIDE SEQUENCE [LARGE SCALE GENOMIC DNA]</scope>
    <source>
        <strain evidence="5">UWOS</strain>
    </source>
</reference>
<reference evidence="4 6" key="3">
    <citation type="submission" date="2017-02" db="EMBL/GenBank/DDBJ databases">
        <authorList>
            <person name="Peterson S.W."/>
        </authorList>
    </citation>
    <scope>NUCLEOTIDE SEQUENCE [LARGE SCALE GENOMIC DNA]</scope>
    <source>
        <strain evidence="4 6">ATCC 43854</strain>
    </source>
</reference>
<dbReference type="PROSITE" id="PS51257">
    <property type="entry name" value="PROKAR_LIPOPROTEIN"/>
    <property type="match status" value="1"/>
</dbReference>
<dbReference type="AlphaFoldDB" id="A0A1M6WQT0"/>
<evidence type="ECO:0000256" key="1">
    <source>
        <dbReference type="SAM" id="MobiDB-lite"/>
    </source>
</evidence>
<protein>
    <recommendedName>
        <fullName evidence="7">Lipoprotein</fullName>
    </recommendedName>
</protein>
<name>A0A1M6WQT0_9BACT</name>
<accession>A0A1T4MJI5</accession>
<dbReference type="STRING" id="28122.SAMN02745108_01291"/>
<feature type="signal peptide" evidence="2">
    <location>
        <begin position="1"/>
        <end position="23"/>
    </location>
</feature>
<evidence type="ECO:0000313" key="5">
    <source>
        <dbReference type="Proteomes" id="UP000184275"/>
    </source>
</evidence>
<accession>A0A1M6WQT0</accession>
<sequence length="103" mass="11106">MSLSKLWKLALASLCAFSLVACAGSRQGGSEDSGEEYTEESEGGSAKAQKVDEGELQRTQQEAMKMTEENHELRRQIFEAKTQLGISTQPAAEEPAADAEAVQ</sequence>
<feature type="region of interest" description="Disordered" evidence="1">
    <location>
        <begin position="25"/>
        <end position="69"/>
    </location>
</feature>
<proteinExistence type="predicted"/>
<evidence type="ECO:0000256" key="2">
    <source>
        <dbReference type="SAM" id="SignalP"/>
    </source>
</evidence>
<gene>
    <name evidence="4" type="ORF">SAMN02745108_01291</name>
    <name evidence="3" type="ORF">SAMN05720469_12627</name>
</gene>
<reference evidence="3" key="1">
    <citation type="submission" date="2016-11" db="EMBL/GenBank/DDBJ databases">
        <authorList>
            <person name="Jaros S."/>
            <person name="Januszkiewicz K."/>
            <person name="Wedrychowicz H."/>
        </authorList>
    </citation>
    <scope>NUCLEOTIDE SEQUENCE [LARGE SCALE GENOMIC DNA]</scope>
    <source>
        <strain evidence="3">UWOS</strain>
    </source>
</reference>
<evidence type="ECO:0008006" key="7">
    <source>
        <dbReference type="Google" id="ProtNLM"/>
    </source>
</evidence>